<comment type="catalytic activity">
    <reaction evidence="8">
        <text>fluoride(in) = fluoride(out)</text>
        <dbReference type="Rhea" id="RHEA:76159"/>
        <dbReference type="ChEBI" id="CHEBI:17051"/>
    </reaction>
    <physiologicalReaction direction="left-to-right" evidence="8">
        <dbReference type="Rhea" id="RHEA:76160"/>
    </physiologicalReaction>
</comment>
<feature type="binding site" evidence="10">
    <location>
        <position position="75"/>
    </location>
    <ligand>
        <name>Na(+)</name>
        <dbReference type="ChEBI" id="CHEBI:29101"/>
        <note>structural</note>
    </ligand>
</feature>
<dbReference type="PANTHER" id="PTHR28259">
    <property type="entry name" value="FLUORIDE EXPORT PROTEIN 1-RELATED"/>
    <property type="match status" value="1"/>
</dbReference>
<evidence type="ECO:0000256" key="5">
    <source>
        <dbReference type="ARBA" id="ARBA00023136"/>
    </source>
</evidence>
<keyword evidence="3 10" id="KW-0812">Transmembrane</keyword>
<keyword evidence="10" id="KW-0813">Transport</keyword>
<dbReference type="EMBL" id="QRDY01000001">
    <property type="protein sequence ID" value="RED65866.1"/>
    <property type="molecule type" value="Genomic_DNA"/>
</dbReference>
<protein>
    <recommendedName>
        <fullName evidence="10">Fluoride-specific ion channel FluC</fullName>
    </recommendedName>
</protein>
<feature type="transmembrane region" description="Helical" evidence="10">
    <location>
        <begin position="6"/>
        <end position="24"/>
    </location>
</feature>
<evidence type="ECO:0000256" key="10">
    <source>
        <dbReference type="HAMAP-Rule" id="MF_00454"/>
    </source>
</evidence>
<keyword evidence="6 10" id="KW-0407">Ion channel</keyword>
<reference evidence="11 12" key="1">
    <citation type="submission" date="2018-07" db="EMBL/GenBank/DDBJ databases">
        <title>Genomic Encyclopedia of Type Strains, Phase III (KMG-III): the genomes of soil and plant-associated and newly described type strains.</title>
        <authorList>
            <person name="Whitman W."/>
        </authorList>
    </citation>
    <scope>NUCLEOTIDE SEQUENCE [LARGE SCALE GENOMIC DNA]</scope>
    <source>
        <strain evidence="11 12">CECT 8236</strain>
    </source>
</reference>
<evidence type="ECO:0000256" key="2">
    <source>
        <dbReference type="ARBA" id="ARBA00022475"/>
    </source>
</evidence>
<dbReference type="Proteomes" id="UP000256869">
    <property type="component" value="Unassembled WGS sequence"/>
</dbReference>
<accession>A0A3D9IXP4</accession>
<dbReference type="GO" id="GO:0140114">
    <property type="term" value="P:cellular detoxification of fluoride"/>
    <property type="evidence" value="ECO:0007669"/>
    <property type="project" value="UniProtKB-UniRule"/>
</dbReference>
<name>A0A3D9IXP4_9BACL</name>
<keyword evidence="10" id="KW-0479">Metal-binding</keyword>
<dbReference type="Pfam" id="PF02537">
    <property type="entry name" value="CRCB"/>
    <property type="match status" value="1"/>
</dbReference>
<feature type="transmembrane region" description="Helical" evidence="10">
    <location>
        <begin position="98"/>
        <end position="124"/>
    </location>
</feature>
<feature type="transmembrane region" description="Helical" evidence="10">
    <location>
        <begin position="66"/>
        <end position="86"/>
    </location>
</feature>
<evidence type="ECO:0000256" key="9">
    <source>
        <dbReference type="ARBA" id="ARBA00049940"/>
    </source>
</evidence>
<dbReference type="InterPro" id="IPR003691">
    <property type="entry name" value="FluC"/>
</dbReference>
<evidence type="ECO:0000313" key="11">
    <source>
        <dbReference type="EMBL" id="RED65866.1"/>
    </source>
</evidence>
<dbReference type="AlphaFoldDB" id="A0A3D9IXP4"/>
<keyword evidence="5 10" id="KW-0472">Membrane</keyword>
<keyword evidence="4 10" id="KW-1133">Transmembrane helix</keyword>
<evidence type="ECO:0000256" key="7">
    <source>
        <dbReference type="ARBA" id="ARBA00035120"/>
    </source>
</evidence>
<keyword evidence="2 10" id="KW-1003">Cell membrane</keyword>
<evidence type="ECO:0000256" key="8">
    <source>
        <dbReference type="ARBA" id="ARBA00035585"/>
    </source>
</evidence>
<comment type="caution">
    <text evidence="11">The sequence shown here is derived from an EMBL/GenBank/DDBJ whole genome shotgun (WGS) entry which is preliminary data.</text>
</comment>
<feature type="binding site" evidence="10">
    <location>
        <position position="78"/>
    </location>
    <ligand>
        <name>Na(+)</name>
        <dbReference type="ChEBI" id="CHEBI:29101"/>
        <note>structural</note>
    </ligand>
</feature>
<comment type="function">
    <text evidence="9 10">Fluoride-specific ion channel. Important for reducing fluoride concentration in the cell, thus reducing its toxicity.</text>
</comment>
<keyword evidence="10" id="KW-0406">Ion transport</keyword>
<sequence length="126" mass="13340">MKSIWLAGLVGVGGSIGALMRYGISRATVASRKPAYYGTLLVNLAGSFAIGMFIGFELESEHVAEYAFYGIGILGGLTTYSTLNVQKVTMLRQERGRVLVYYLAATYVGGFGLTAAGAGLGYLLHT</sequence>
<dbReference type="RefSeq" id="WP_181907214.1">
    <property type="nucleotide sequence ID" value="NZ_QRDY01000001.1"/>
</dbReference>
<comment type="subcellular location">
    <subcellularLocation>
        <location evidence="1 10">Cell membrane</location>
        <topology evidence="1 10">Multi-pass membrane protein</topology>
    </subcellularLocation>
</comment>
<organism evidence="11 12">
    <name type="scientific">Cohnella lupini</name>
    <dbReference type="NCBI Taxonomy" id="1294267"/>
    <lineage>
        <taxon>Bacteria</taxon>
        <taxon>Bacillati</taxon>
        <taxon>Bacillota</taxon>
        <taxon>Bacilli</taxon>
        <taxon>Bacillales</taxon>
        <taxon>Paenibacillaceae</taxon>
        <taxon>Cohnella</taxon>
    </lineage>
</organism>
<comment type="similarity">
    <text evidence="7 10">Belongs to the fluoride channel Fluc/FEX (TC 1.A.43) family.</text>
</comment>
<evidence type="ECO:0000256" key="6">
    <source>
        <dbReference type="ARBA" id="ARBA00023303"/>
    </source>
</evidence>
<evidence type="ECO:0000256" key="1">
    <source>
        <dbReference type="ARBA" id="ARBA00004651"/>
    </source>
</evidence>
<dbReference type="GO" id="GO:0062054">
    <property type="term" value="F:fluoride channel activity"/>
    <property type="evidence" value="ECO:0007669"/>
    <property type="project" value="UniProtKB-UniRule"/>
</dbReference>
<evidence type="ECO:0000256" key="3">
    <source>
        <dbReference type="ARBA" id="ARBA00022692"/>
    </source>
</evidence>
<evidence type="ECO:0000256" key="4">
    <source>
        <dbReference type="ARBA" id="ARBA00022989"/>
    </source>
</evidence>
<keyword evidence="12" id="KW-1185">Reference proteome</keyword>
<dbReference type="GO" id="GO:0005886">
    <property type="term" value="C:plasma membrane"/>
    <property type="evidence" value="ECO:0007669"/>
    <property type="project" value="UniProtKB-SubCell"/>
</dbReference>
<gene>
    <name evidence="10" type="primary">fluC</name>
    <name evidence="10" type="synonym">crcB</name>
    <name evidence="11" type="ORF">DFP95_101362</name>
</gene>
<dbReference type="HAMAP" id="MF_00454">
    <property type="entry name" value="FluC"/>
    <property type="match status" value="1"/>
</dbReference>
<dbReference type="GO" id="GO:0046872">
    <property type="term" value="F:metal ion binding"/>
    <property type="evidence" value="ECO:0007669"/>
    <property type="project" value="UniProtKB-KW"/>
</dbReference>
<proteinExistence type="inferred from homology"/>
<comment type="activity regulation">
    <text evidence="10">Na(+) is not transported, but it plays an essential structural role and its presence is essential for fluoride channel function.</text>
</comment>
<keyword evidence="10" id="KW-0915">Sodium</keyword>
<dbReference type="PANTHER" id="PTHR28259:SF1">
    <property type="entry name" value="FLUORIDE EXPORT PROTEIN 1-RELATED"/>
    <property type="match status" value="1"/>
</dbReference>
<feature type="transmembrane region" description="Helical" evidence="10">
    <location>
        <begin position="36"/>
        <end position="54"/>
    </location>
</feature>
<evidence type="ECO:0000313" key="12">
    <source>
        <dbReference type="Proteomes" id="UP000256869"/>
    </source>
</evidence>